<reference evidence="1" key="1">
    <citation type="submission" date="2023-06" db="EMBL/GenBank/DDBJ databases">
        <title>Genomic analysis of the entomopathogenic nematode Steinernema hermaphroditum.</title>
        <authorList>
            <person name="Schwarz E.M."/>
            <person name="Heppert J.K."/>
            <person name="Baniya A."/>
            <person name="Schwartz H.T."/>
            <person name="Tan C.-H."/>
            <person name="Antoshechkin I."/>
            <person name="Sternberg P.W."/>
            <person name="Goodrich-Blair H."/>
            <person name="Dillman A.R."/>
        </authorList>
    </citation>
    <scope>NUCLEOTIDE SEQUENCE</scope>
    <source>
        <strain evidence="1">PS9179</strain>
        <tissue evidence="1">Whole animal</tissue>
    </source>
</reference>
<keyword evidence="2" id="KW-1185">Reference proteome</keyword>
<organism evidence="1 2">
    <name type="scientific">Steinernema hermaphroditum</name>
    <dbReference type="NCBI Taxonomy" id="289476"/>
    <lineage>
        <taxon>Eukaryota</taxon>
        <taxon>Metazoa</taxon>
        <taxon>Ecdysozoa</taxon>
        <taxon>Nematoda</taxon>
        <taxon>Chromadorea</taxon>
        <taxon>Rhabditida</taxon>
        <taxon>Tylenchina</taxon>
        <taxon>Panagrolaimomorpha</taxon>
        <taxon>Strongyloidoidea</taxon>
        <taxon>Steinernematidae</taxon>
        <taxon>Steinernema</taxon>
    </lineage>
</organism>
<dbReference type="Proteomes" id="UP001175271">
    <property type="component" value="Unassembled WGS sequence"/>
</dbReference>
<protein>
    <submittedName>
        <fullName evidence="1">Uncharacterized protein</fullName>
    </submittedName>
</protein>
<sequence>MSAKLCVLDVELRLELLVVRWCWSTWPLTATESPSTLRVVGARSEQLRAIFTVFLEETANRTTPESALDRWLISEIQKIVSNEDVEVRGECAGFRELWGNLR</sequence>
<evidence type="ECO:0000313" key="1">
    <source>
        <dbReference type="EMBL" id="KAK0395920.1"/>
    </source>
</evidence>
<dbReference type="AlphaFoldDB" id="A0AA39GYH4"/>
<gene>
    <name evidence="1" type="ORF">QR680_001486</name>
</gene>
<accession>A0AA39GYH4</accession>
<proteinExistence type="predicted"/>
<comment type="caution">
    <text evidence="1">The sequence shown here is derived from an EMBL/GenBank/DDBJ whole genome shotgun (WGS) entry which is preliminary data.</text>
</comment>
<dbReference type="EMBL" id="JAUCMV010000005">
    <property type="protein sequence ID" value="KAK0395920.1"/>
    <property type="molecule type" value="Genomic_DNA"/>
</dbReference>
<name>A0AA39GYH4_9BILA</name>
<evidence type="ECO:0000313" key="2">
    <source>
        <dbReference type="Proteomes" id="UP001175271"/>
    </source>
</evidence>